<dbReference type="Gene3D" id="3.30.559.30">
    <property type="entry name" value="Nonribosomal peptide synthetase, condensation domain"/>
    <property type="match status" value="1"/>
</dbReference>
<dbReference type="NCBIfam" id="TIGR01733">
    <property type="entry name" value="AA-adenyl-dom"/>
    <property type="match status" value="2"/>
</dbReference>
<sequence length="1683" mass="179729">MDPMPDDADVFSYPLCAALAESLRTGGDRIAVRAGTSELTYRQLEERALSVALRVGDPTGPTGAQTVVAIMLPRGEELIAALTGVLLSGAAFLPVDPQLPLDRRLRMLAAADLCLTDAAGAAVAKRAGVRPLPESGAGPFAGCFPHGERLAYVLFTSGTTGTQKAVEVPHRALGAHAWAIRAAYALSGGDRVLQFATAGFDVALEEIFPTLLAGATLVLAPTSAITTEQLTGLLTRERVTVANLPTPYWEQWVRDLDRGGGAPPSIPPSLRLLVIGSDMGRAATLATWRRFCRVETINAYGLTETTVTSTTHPLTDADAADGGATLPVGTAIPGTEVLVLDENLERVPPGRPGEVHIGGPGVALGYRGDPRLTADRFVPDPWSGRAGARLYRTGDRGVLDDGGVLRILGRADDLVKIRGQRVHPGEVVRHLCSHPEVAAAHARAETGDDGDTRLIAYVVPVDAHRVPTAGRLREHLARSLPAGHIPSRYVVVDALPLLPSGKIDADALPKSQLWRRADDVPFRAPVTGTETALARMWSRTLRVERIGADDSFFDLGGHSLAAVQITNRIRARWPVEVTVADLMAHPTIAALAALVDRGGPGAENALPPMERGGDDDRVPLTAQQQQVWFLDRLAPGNIAYHAQTTMRVAGDLDLDALRRAVGVITARQSIFRTTFHDDDGVPFQRVHAEGPTPVHLVDLSDVPESEHRARVEELVVRDMTTPFDLAELPLVRWTVVRLGPATHEIILVEHHFVHDGWSFGLLMRELRAAYTAEVTGEPAGLPEIEFRYADYARWQERALAGEGMRRQREHWAATLAGSPPAVSLPTTRPRSRPQGFEGGMVRLEVSARTVAALRELARTHHTTLFSAMLAGFYATLWRYTRQDDLAVGSAFGNRQLAETEDVIGMFVNAVVLRCDAGGDPTFAELLRRSTATVRAATANQELPFVELVRALNPDRDPAANPYFQIMFSANDARMPDLELPGCSATVYERDNGSAKVDLNVVVIPRAEAEPGADGRLDGRVTLLWEYNSDLFDREFIAEVADSYLHLLATMTENPGARLGEVDLVGPGSRAGLLALGAGRPAAPAASFADLFAATAARVPDAPAISTTAGTLSYAEVAGRARSVARMLDESGAGGGGAPVGILLRRTPRALTSLLGTLLSGRGYLPLDPAHPADRIAYMLADSGARRVLVEPGTAGLLPPGDWEPLDVGALEAGPEPADGLPFRTPHPASTAWVMYTSGSTGLPKGCRVTHANLDHFVRWTLAKTPDGLLERTLAATALTFDISVHEILPTLAAGGTVVLVDDLFALPSLPEHLVPTQANVVGSMLAELLREGGIPAGVRSVNFGGEAGTAPLVRLVEEAGVPMVRNLYGPTETTVFVTGGPVTADPDRPWPLGTPGPGVEAHVVDPGGHLLPRGVEGELAIGGDGVCDGYLGRARLTAERFVPDPYGRRPGGRLYLTGDRARWALDGRLEYLGRRDQQVKIRGLRVELGEIEQVLGTHPDVAAAYVVVRGEASAQALVAYVRPATDEPPSAKDLAAHAAAKLPSGLVPRAYVVLDEIPLTTSGKIDRARLPEPPYDTEPSHDTEPRHDTGAVPGDESGDRAPWAELERTMSGIWAEILDVPRVDRHDNLFLLGGHSLAVLRIRHRLKASTGMDLPVADFFAHPTVAELVGHLAVTPPAEEVPA</sequence>
<keyword evidence="7" id="KW-1185">Reference proteome</keyword>
<dbReference type="InterPro" id="IPR020806">
    <property type="entry name" value="PKS_PP-bd"/>
</dbReference>
<dbReference type="InterPro" id="IPR020845">
    <property type="entry name" value="AMP-binding_CS"/>
</dbReference>
<evidence type="ECO:0000313" key="7">
    <source>
        <dbReference type="Proteomes" id="UP001501251"/>
    </source>
</evidence>
<dbReference type="SUPFAM" id="SSF52777">
    <property type="entry name" value="CoA-dependent acyltransferases"/>
    <property type="match status" value="2"/>
</dbReference>
<dbReference type="PANTHER" id="PTHR45527">
    <property type="entry name" value="NONRIBOSOMAL PEPTIDE SYNTHETASE"/>
    <property type="match status" value="1"/>
</dbReference>
<dbReference type="Gene3D" id="3.30.559.10">
    <property type="entry name" value="Chloramphenicol acetyltransferase-like domain"/>
    <property type="match status" value="1"/>
</dbReference>
<dbReference type="PANTHER" id="PTHR45527:SF1">
    <property type="entry name" value="FATTY ACID SYNTHASE"/>
    <property type="match status" value="1"/>
</dbReference>
<dbReference type="Gene3D" id="1.10.1200.10">
    <property type="entry name" value="ACP-like"/>
    <property type="match status" value="2"/>
</dbReference>
<dbReference type="Proteomes" id="UP001501251">
    <property type="component" value="Unassembled WGS sequence"/>
</dbReference>
<dbReference type="InterPro" id="IPR036736">
    <property type="entry name" value="ACP-like_sf"/>
</dbReference>
<evidence type="ECO:0000256" key="2">
    <source>
        <dbReference type="ARBA" id="ARBA00022450"/>
    </source>
</evidence>
<dbReference type="InterPro" id="IPR023213">
    <property type="entry name" value="CAT-like_dom_sf"/>
</dbReference>
<protein>
    <recommendedName>
        <fullName evidence="5">Carrier domain-containing protein</fullName>
    </recommendedName>
</protein>
<organism evidence="6 7">
    <name type="scientific">Streptosporangium oxazolinicum</name>
    <dbReference type="NCBI Taxonomy" id="909287"/>
    <lineage>
        <taxon>Bacteria</taxon>
        <taxon>Bacillati</taxon>
        <taxon>Actinomycetota</taxon>
        <taxon>Actinomycetes</taxon>
        <taxon>Streptosporangiales</taxon>
        <taxon>Streptosporangiaceae</taxon>
        <taxon>Streptosporangium</taxon>
    </lineage>
</organism>
<dbReference type="SUPFAM" id="SSF47336">
    <property type="entry name" value="ACP-like"/>
    <property type="match status" value="2"/>
</dbReference>
<evidence type="ECO:0000259" key="5">
    <source>
        <dbReference type="PROSITE" id="PS50075"/>
    </source>
</evidence>
<evidence type="ECO:0000256" key="3">
    <source>
        <dbReference type="ARBA" id="ARBA00022553"/>
    </source>
</evidence>
<dbReference type="InterPro" id="IPR001242">
    <property type="entry name" value="Condensation_dom"/>
</dbReference>
<dbReference type="EMBL" id="BAABAQ010000007">
    <property type="protein sequence ID" value="GAA4196068.1"/>
    <property type="molecule type" value="Genomic_DNA"/>
</dbReference>
<comment type="caution">
    <text evidence="6">The sequence shown here is derived from an EMBL/GenBank/DDBJ whole genome shotgun (WGS) entry which is preliminary data.</text>
</comment>
<feature type="compositionally biased region" description="Basic and acidic residues" evidence="4">
    <location>
        <begin position="1578"/>
        <end position="1589"/>
    </location>
</feature>
<dbReference type="PROSITE" id="PS50075">
    <property type="entry name" value="CARRIER"/>
    <property type="match status" value="2"/>
</dbReference>
<gene>
    <name evidence="6" type="ORF">GCM10022252_42850</name>
</gene>
<feature type="region of interest" description="Disordered" evidence="4">
    <location>
        <begin position="1566"/>
        <end position="1601"/>
    </location>
</feature>
<evidence type="ECO:0000256" key="1">
    <source>
        <dbReference type="ARBA" id="ARBA00001957"/>
    </source>
</evidence>
<dbReference type="InterPro" id="IPR009081">
    <property type="entry name" value="PP-bd_ACP"/>
</dbReference>
<feature type="domain" description="Carrier" evidence="5">
    <location>
        <begin position="524"/>
        <end position="599"/>
    </location>
</feature>
<reference evidence="7" key="1">
    <citation type="journal article" date="2019" name="Int. J. Syst. Evol. Microbiol.">
        <title>The Global Catalogue of Microorganisms (GCM) 10K type strain sequencing project: providing services to taxonomists for standard genome sequencing and annotation.</title>
        <authorList>
            <consortium name="The Broad Institute Genomics Platform"/>
            <consortium name="The Broad Institute Genome Sequencing Center for Infectious Disease"/>
            <person name="Wu L."/>
            <person name="Ma J."/>
        </authorList>
    </citation>
    <scope>NUCLEOTIDE SEQUENCE [LARGE SCALE GENOMIC DNA]</scope>
    <source>
        <strain evidence="7">JCM 17388</strain>
    </source>
</reference>
<dbReference type="PROSITE" id="PS00455">
    <property type="entry name" value="AMP_BINDING"/>
    <property type="match status" value="1"/>
</dbReference>
<dbReference type="InterPro" id="IPR025110">
    <property type="entry name" value="AMP-bd_C"/>
</dbReference>
<dbReference type="Pfam" id="PF00550">
    <property type="entry name" value="PP-binding"/>
    <property type="match status" value="2"/>
</dbReference>
<comment type="cofactor">
    <cofactor evidence="1">
        <name>pantetheine 4'-phosphate</name>
        <dbReference type="ChEBI" id="CHEBI:47942"/>
    </cofactor>
</comment>
<dbReference type="PROSITE" id="PS00012">
    <property type="entry name" value="PHOSPHOPANTETHEINE"/>
    <property type="match status" value="2"/>
</dbReference>
<keyword evidence="3" id="KW-0597">Phosphoprotein</keyword>
<dbReference type="CDD" id="cd19531">
    <property type="entry name" value="LCL_NRPS-like"/>
    <property type="match status" value="1"/>
</dbReference>
<dbReference type="SMART" id="SM00823">
    <property type="entry name" value="PKS_PP"/>
    <property type="match status" value="2"/>
</dbReference>
<dbReference type="Pfam" id="PF00501">
    <property type="entry name" value="AMP-binding"/>
    <property type="match status" value="2"/>
</dbReference>
<dbReference type="InterPro" id="IPR000873">
    <property type="entry name" value="AMP-dep_synth/lig_dom"/>
</dbReference>
<dbReference type="CDD" id="cd05930">
    <property type="entry name" value="A_NRPS"/>
    <property type="match status" value="2"/>
</dbReference>
<dbReference type="Pfam" id="PF00668">
    <property type="entry name" value="Condensation"/>
    <property type="match status" value="1"/>
</dbReference>
<dbReference type="Gene3D" id="3.30.300.30">
    <property type="match status" value="2"/>
</dbReference>
<dbReference type="InterPro" id="IPR042099">
    <property type="entry name" value="ANL_N_sf"/>
</dbReference>
<dbReference type="Pfam" id="PF13193">
    <property type="entry name" value="AMP-binding_C"/>
    <property type="match status" value="2"/>
</dbReference>
<keyword evidence="2" id="KW-0596">Phosphopantetheine</keyword>
<dbReference type="SUPFAM" id="SSF56801">
    <property type="entry name" value="Acetyl-CoA synthetase-like"/>
    <property type="match status" value="2"/>
</dbReference>
<dbReference type="Gene3D" id="3.40.50.12780">
    <property type="entry name" value="N-terminal domain of ligase-like"/>
    <property type="match status" value="2"/>
</dbReference>
<dbReference type="InterPro" id="IPR006162">
    <property type="entry name" value="Ppantetheine_attach_site"/>
</dbReference>
<accession>A0ABP8B2F4</accession>
<evidence type="ECO:0000313" key="6">
    <source>
        <dbReference type="EMBL" id="GAA4196068.1"/>
    </source>
</evidence>
<proteinExistence type="predicted"/>
<feature type="domain" description="Carrier" evidence="5">
    <location>
        <begin position="1601"/>
        <end position="1676"/>
    </location>
</feature>
<dbReference type="InterPro" id="IPR010071">
    <property type="entry name" value="AA_adenyl_dom"/>
</dbReference>
<name>A0ABP8B2F4_9ACTN</name>
<evidence type="ECO:0000256" key="4">
    <source>
        <dbReference type="SAM" id="MobiDB-lite"/>
    </source>
</evidence>
<dbReference type="InterPro" id="IPR045851">
    <property type="entry name" value="AMP-bd_C_sf"/>
</dbReference>